<evidence type="ECO:0000313" key="1">
    <source>
        <dbReference type="EMBL" id="MBT0665880.1"/>
    </source>
</evidence>
<proteinExistence type="predicted"/>
<keyword evidence="2" id="KW-1185">Reference proteome</keyword>
<protein>
    <submittedName>
        <fullName evidence="1">Uncharacterized protein</fullName>
    </submittedName>
</protein>
<comment type="caution">
    <text evidence="1">The sequence shown here is derived from an EMBL/GenBank/DDBJ whole genome shotgun (WGS) entry which is preliminary data.</text>
</comment>
<dbReference type="AlphaFoldDB" id="A0AAW4L7Q1"/>
<gene>
    <name evidence="1" type="ORF">KI809_16340</name>
</gene>
<reference evidence="1 2" key="1">
    <citation type="submission" date="2021-05" db="EMBL/GenBank/DDBJ databases">
        <title>The draft genome of Geobacter pelophilus DSM 12255.</title>
        <authorList>
            <person name="Xu Z."/>
            <person name="Masuda Y."/>
            <person name="Itoh H."/>
            <person name="Senoo K."/>
        </authorList>
    </citation>
    <scope>NUCLEOTIDE SEQUENCE [LARGE SCALE GENOMIC DNA]</scope>
    <source>
        <strain evidence="1 2">DSM 12255</strain>
    </source>
</reference>
<dbReference type="RefSeq" id="WP_214172648.1">
    <property type="nucleotide sequence ID" value="NZ_JAHCVJ010000007.1"/>
</dbReference>
<organism evidence="1 2">
    <name type="scientific">Geoanaerobacter pelophilus</name>
    <dbReference type="NCBI Taxonomy" id="60036"/>
    <lineage>
        <taxon>Bacteria</taxon>
        <taxon>Pseudomonadati</taxon>
        <taxon>Thermodesulfobacteriota</taxon>
        <taxon>Desulfuromonadia</taxon>
        <taxon>Geobacterales</taxon>
        <taxon>Geobacteraceae</taxon>
        <taxon>Geoanaerobacter</taxon>
    </lineage>
</organism>
<sequence>MTDKWGPSINAARPTFAVDGTANIQLATDLQSLVILETQGSINCDVTFNNWGQSSSGVGFLYTDNPQFDPGKQFQVKLGNTSMFSGVISGISTIQTQHSASSICITSEFLLRSTGTRLRVPKSWEITYGQSLREITIGHFLGKKSGQAVAGVNGSLHIGDTVNIKGVGARFNGNYSVSEVKHLFDMQLGLRTEFKFR</sequence>
<accession>A0AAW4L7Q1</accession>
<dbReference type="EMBL" id="JAHCVJ010000007">
    <property type="protein sequence ID" value="MBT0665880.1"/>
    <property type="molecule type" value="Genomic_DNA"/>
</dbReference>
<dbReference type="Proteomes" id="UP000811899">
    <property type="component" value="Unassembled WGS sequence"/>
</dbReference>
<evidence type="ECO:0000313" key="2">
    <source>
        <dbReference type="Proteomes" id="UP000811899"/>
    </source>
</evidence>
<name>A0AAW4L7Q1_9BACT</name>